<dbReference type="EMBL" id="BGZK01000261">
    <property type="protein sequence ID" value="GBP32552.1"/>
    <property type="molecule type" value="Genomic_DNA"/>
</dbReference>
<dbReference type="AlphaFoldDB" id="A0A4C1V2Q9"/>
<dbReference type="GO" id="GO:0003677">
    <property type="term" value="F:DNA binding"/>
    <property type="evidence" value="ECO:0007669"/>
    <property type="project" value="UniProtKB-UniRule"/>
</dbReference>
<evidence type="ECO:0000259" key="3">
    <source>
        <dbReference type="PROSITE" id="PS50960"/>
    </source>
</evidence>
<dbReference type="InterPro" id="IPR009057">
    <property type="entry name" value="Homeodomain-like_sf"/>
</dbReference>
<keyword evidence="2" id="KW-0539">Nucleus</keyword>
<name>A0A4C1V2Q9_EUMVA</name>
<gene>
    <name evidence="4" type="ORF">EVAR_23964_1</name>
</gene>
<evidence type="ECO:0000313" key="5">
    <source>
        <dbReference type="Proteomes" id="UP000299102"/>
    </source>
</evidence>
<keyword evidence="5" id="KW-1185">Reference proteome</keyword>
<comment type="subcellular location">
    <subcellularLocation>
        <location evidence="1 2">Nucleus</location>
    </subcellularLocation>
</comment>
<dbReference type="OrthoDB" id="7386886at2759"/>
<dbReference type="GO" id="GO:0005634">
    <property type="term" value="C:nucleus"/>
    <property type="evidence" value="ECO:0007669"/>
    <property type="project" value="UniProtKB-SubCell"/>
</dbReference>
<evidence type="ECO:0000313" key="4">
    <source>
        <dbReference type="EMBL" id="GBP32552.1"/>
    </source>
</evidence>
<proteinExistence type="predicted"/>
<feature type="domain" description="HTH psq-type" evidence="3">
    <location>
        <begin position="8"/>
        <end position="60"/>
    </location>
</feature>
<keyword evidence="2" id="KW-0238">DNA-binding</keyword>
<dbReference type="Proteomes" id="UP000299102">
    <property type="component" value="Unassembled WGS sequence"/>
</dbReference>
<reference evidence="4 5" key="1">
    <citation type="journal article" date="2019" name="Commun. Biol.">
        <title>The bagworm genome reveals a unique fibroin gene that provides high tensile strength.</title>
        <authorList>
            <person name="Kono N."/>
            <person name="Nakamura H."/>
            <person name="Ohtoshi R."/>
            <person name="Tomita M."/>
            <person name="Numata K."/>
            <person name="Arakawa K."/>
        </authorList>
    </citation>
    <scope>NUCLEOTIDE SEQUENCE [LARGE SCALE GENOMIC DNA]</scope>
</reference>
<organism evidence="4 5">
    <name type="scientific">Eumeta variegata</name>
    <name type="common">Bagworm moth</name>
    <name type="synonym">Eumeta japonica</name>
    <dbReference type="NCBI Taxonomy" id="151549"/>
    <lineage>
        <taxon>Eukaryota</taxon>
        <taxon>Metazoa</taxon>
        <taxon>Ecdysozoa</taxon>
        <taxon>Arthropoda</taxon>
        <taxon>Hexapoda</taxon>
        <taxon>Insecta</taxon>
        <taxon>Pterygota</taxon>
        <taxon>Neoptera</taxon>
        <taxon>Endopterygota</taxon>
        <taxon>Lepidoptera</taxon>
        <taxon>Glossata</taxon>
        <taxon>Ditrysia</taxon>
        <taxon>Tineoidea</taxon>
        <taxon>Psychidae</taxon>
        <taxon>Oiketicinae</taxon>
        <taxon>Eumeta</taxon>
    </lineage>
</organism>
<dbReference type="Pfam" id="PF05225">
    <property type="entry name" value="HTH_psq"/>
    <property type="match status" value="1"/>
</dbReference>
<dbReference type="InterPro" id="IPR007889">
    <property type="entry name" value="HTH_Psq"/>
</dbReference>
<protein>
    <recommendedName>
        <fullName evidence="3">HTH psq-type domain-containing protein</fullName>
    </recommendedName>
</protein>
<evidence type="ECO:0000256" key="2">
    <source>
        <dbReference type="PROSITE-ProRule" id="PRU00320"/>
    </source>
</evidence>
<evidence type="ECO:0000256" key="1">
    <source>
        <dbReference type="ARBA" id="ARBA00004123"/>
    </source>
</evidence>
<feature type="DNA-binding region" description="H-T-H motif" evidence="2">
    <location>
        <begin position="36"/>
        <end position="56"/>
    </location>
</feature>
<comment type="caution">
    <text evidence="4">The sequence shown here is derived from an EMBL/GenBank/DDBJ whole genome shotgun (WGS) entry which is preliminary data.</text>
</comment>
<dbReference type="Gene3D" id="1.10.10.60">
    <property type="entry name" value="Homeodomain-like"/>
    <property type="match status" value="1"/>
</dbReference>
<dbReference type="SUPFAM" id="SSF46689">
    <property type="entry name" value="Homeodomain-like"/>
    <property type="match status" value="1"/>
</dbReference>
<accession>A0A4C1V2Q9</accession>
<dbReference type="PROSITE" id="PS50960">
    <property type="entry name" value="HTH_PSQ"/>
    <property type="match status" value="1"/>
</dbReference>
<sequence length="107" mass="12526">MPRAQLSPKPKTKRKQWTRNNMIEAVKSVREKKMGLKKAVKLYNVPKTTLQRFVHSDQPPEEVVNTNIGRKPVLPPQLEENLVSYLLTMESKFYGLTRQDVRKMAYQ</sequence>